<dbReference type="InterPro" id="IPR029058">
    <property type="entry name" value="AB_hydrolase_fold"/>
</dbReference>
<dbReference type="AlphaFoldDB" id="A0A382K8L2"/>
<sequence length="220" mass="24764">VKVTQQMLHPDLQGSYGAMSCVAWLLKRGWFRHVTDWLGRAALQAKKVDGLDCDERYISSSDGNSEIRIRIYRPPGQSEKLPALLYIHGGGYIFGYPELYRAIIQRFIATRPCVIVAPDYRKAETKPFPAGFNDCYDALLWANANAEDLGIHQDRFMIAGHSAGGGLTAAVTLKVRDTQDVDVAFQMPIYPMIDDQQPHDVNRYMETPVWDTGLNTIGWN</sequence>
<name>A0A382K8L2_9ZZZZ</name>
<dbReference type="Pfam" id="PF07859">
    <property type="entry name" value="Abhydrolase_3"/>
    <property type="match status" value="1"/>
</dbReference>
<dbReference type="GO" id="GO:0016787">
    <property type="term" value="F:hydrolase activity"/>
    <property type="evidence" value="ECO:0007669"/>
    <property type="project" value="UniProtKB-KW"/>
</dbReference>
<feature type="non-terminal residue" evidence="3">
    <location>
        <position position="220"/>
    </location>
</feature>
<dbReference type="InterPro" id="IPR013094">
    <property type="entry name" value="AB_hydrolase_3"/>
</dbReference>
<evidence type="ECO:0000256" key="1">
    <source>
        <dbReference type="ARBA" id="ARBA00022801"/>
    </source>
</evidence>
<proteinExistence type="predicted"/>
<dbReference type="Gene3D" id="3.40.50.1820">
    <property type="entry name" value="alpha/beta hydrolase"/>
    <property type="match status" value="1"/>
</dbReference>
<organism evidence="3">
    <name type="scientific">marine metagenome</name>
    <dbReference type="NCBI Taxonomy" id="408172"/>
    <lineage>
        <taxon>unclassified sequences</taxon>
        <taxon>metagenomes</taxon>
        <taxon>ecological metagenomes</taxon>
    </lineage>
</organism>
<dbReference type="PANTHER" id="PTHR48081:SF8">
    <property type="entry name" value="ALPHA_BETA HYDROLASE FOLD-3 DOMAIN-CONTAINING PROTEIN-RELATED"/>
    <property type="match status" value="1"/>
</dbReference>
<accession>A0A382K8L2</accession>
<feature type="domain" description="Alpha/beta hydrolase fold-3" evidence="2">
    <location>
        <begin position="84"/>
        <end position="214"/>
    </location>
</feature>
<protein>
    <recommendedName>
        <fullName evidence="2">Alpha/beta hydrolase fold-3 domain-containing protein</fullName>
    </recommendedName>
</protein>
<evidence type="ECO:0000259" key="2">
    <source>
        <dbReference type="Pfam" id="PF07859"/>
    </source>
</evidence>
<gene>
    <name evidence="3" type="ORF">METZ01_LOCUS273373</name>
</gene>
<dbReference type="EMBL" id="UINC01078961">
    <property type="protein sequence ID" value="SVC20519.1"/>
    <property type="molecule type" value="Genomic_DNA"/>
</dbReference>
<feature type="non-terminal residue" evidence="3">
    <location>
        <position position="1"/>
    </location>
</feature>
<keyword evidence="1" id="KW-0378">Hydrolase</keyword>
<dbReference type="InterPro" id="IPR050300">
    <property type="entry name" value="GDXG_lipolytic_enzyme"/>
</dbReference>
<dbReference type="SUPFAM" id="SSF53474">
    <property type="entry name" value="alpha/beta-Hydrolases"/>
    <property type="match status" value="1"/>
</dbReference>
<dbReference type="PANTHER" id="PTHR48081">
    <property type="entry name" value="AB HYDROLASE SUPERFAMILY PROTEIN C4A8.06C"/>
    <property type="match status" value="1"/>
</dbReference>
<evidence type="ECO:0000313" key="3">
    <source>
        <dbReference type="EMBL" id="SVC20519.1"/>
    </source>
</evidence>
<reference evidence="3" key="1">
    <citation type="submission" date="2018-05" db="EMBL/GenBank/DDBJ databases">
        <authorList>
            <person name="Lanie J.A."/>
            <person name="Ng W.-L."/>
            <person name="Kazmierczak K.M."/>
            <person name="Andrzejewski T.M."/>
            <person name="Davidsen T.M."/>
            <person name="Wayne K.J."/>
            <person name="Tettelin H."/>
            <person name="Glass J.I."/>
            <person name="Rusch D."/>
            <person name="Podicherti R."/>
            <person name="Tsui H.-C.T."/>
            <person name="Winkler M.E."/>
        </authorList>
    </citation>
    <scope>NUCLEOTIDE SEQUENCE</scope>
</reference>